<keyword evidence="5" id="KW-1185">Reference proteome</keyword>
<protein>
    <recommendedName>
        <fullName evidence="6">Ankyrin</fullName>
    </recommendedName>
</protein>
<evidence type="ECO:0000256" key="2">
    <source>
        <dbReference type="ARBA" id="ARBA00023043"/>
    </source>
</evidence>
<organism evidence="4 5">
    <name type="scientific">Glutinoglossum americanum</name>
    <dbReference type="NCBI Taxonomy" id="1670608"/>
    <lineage>
        <taxon>Eukaryota</taxon>
        <taxon>Fungi</taxon>
        <taxon>Dikarya</taxon>
        <taxon>Ascomycota</taxon>
        <taxon>Pezizomycotina</taxon>
        <taxon>Geoglossomycetes</taxon>
        <taxon>Geoglossales</taxon>
        <taxon>Geoglossaceae</taxon>
        <taxon>Glutinoglossum</taxon>
    </lineage>
</organism>
<dbReference type="AlphaFoldDB" id="A0A9P8I5P5"/>
<evidence type="ECO:0000313" key="5">
    <source>
        <dbReference type="Proteomes" id="UP000698800"/>
    </source>
</evidence>
<feature type="repeat" description="ANK" evidence="3">
    <location>
        <begin position="173"/>
        <end position="199"/>
    </location>
</feature>
<name>A0A9P8I5P5_9PEZI</name>
<feature type="repeat" description="ANK" evidence="3">
    <location>
        <begin position="41"/>
        <end position="69"/>
    </location>
</feature>
<dbReference type="SUPFAM" id="SSF48403">
    <property type="entry name" value="Ankyrin repeat"/>
    <property type="match status" value="1"/>
</dbReference>
<dbReference type="Pfam" id="PF00023">
    <property type="entry name" value="Ank"/>
    <property type="match status" value="1"/>
</dbReference>
<dbReference type="PROSITE" id="PS50297">
    <property type="entry name" value="ANK_REP_REGION"/>
    <property type="match status" value="3"/>
</dbReference>
<accession>A0A9P8I5P5</accession>
<feature type="repeat" description="ANK" evidence="3">
    <location>
        <begin position="8"/>
        <end position="40"/>
    </location>
</feature>
<keyword evidence="1" id="KW-0677">Repeat</keyword>
<reference evidence="4" key="1">
    <citation type="submission" date="2021-03" db="EMBL/GenBank/DDBJ databases">
        <title>Comparative genomics and phylogenomic investigation of the class Geoglossomycetes provide insights into ecological specialization and systematics.</title>
        <authorList>
            <person name="Melie T."/>
            <person name="Pirro S."/>
            <person name="Miller A.N."/>
            <person name="Quandt A."/>
        </authorList>
    </citation>
    <scope>NUCLEOTIDE SEQUENCE</scope>
    <source>
        <strain evidence="4">GBOQ0MN5Z8</strain>
    </source>
</reference>
<evidence type="ECO:0000256" key="3">
    <source>
        <dbReference type="PROSITE-ProRule" id="PRU00023"/>
    </source>
</evidence>
<evidence type="ECO:0008006" key="6">
    <source>
        <dbReference type="Google" id="ProtNLM"/>
    </source>
</evidence>
<comment type="caution">
    <text evidence="4">The sequence shown here is derived from an EMBL/GenBank/DDBJ whole genome shotgun (WGS) entry which is preliminary data.</text>
</comment>
<dbReference type="InterPro" id="IPR036770">
    <property type="entry name" value="Ankyrin_rpt-contain_sf"/>
</dbReference>
<dbReference type="Pfam" id="PF12796">
    <property type="entry name" value="Ank_2"/>
    <property type="match status" value="1"/>
</dbReference>
<dbReference type="Proteomes" id="UP000698800">
    <property type="component" value="Unassembled WGS sequence"/>
</dbReference>
<dbReference type="PANTHER" id="PTHR24198:SF165">
    <property type="entry name" value="ANKYRIN REPEAT-CONTAINING PROTEIN-RELATED"/>
    <property type="match status" value="1"/>
</dbReference>
<dbReference type="Gene3D" id="1.25.40.20">
    <property type="entry name" value="Ankyrin repeat-containing domain"/>
    <property type="match status" value="2"/>
</dbReference>
<proteinExistence type="predicted"/>
<gene>
    <name evidence="4" type="ORF">FGG08_006241</name>
</gene>
<dbReference type="EMBL" id="JAGHQL010000172">
    <property type="protein sequence ID" value="KAH0536939.1"/>
    <property type="molecule type" value="Genomic_DNA"/>
</dbReference>
<dbReference type="InterPro" id="IPR002110">
    <property type="entry name" value="Ankyrin_rpt"/>
</dbReference>
<dbReference type="PANTHER" id="PTHR24198">
    <property type="entry name" value="ANKYRIN REPEAT AND PROTEIN KINASE DOMAIN-CONTAINING PROTEIN"/>
    <property type="match status" value="1"/>
</dbReference>
<dbReference type="PRINTS" id="PR01415">
    <property type="entry name" value="ANKYRIN"/>
</dbReference>
<evidence type="ECO:0000313" key="4">
    <source>
        <dbReference type="EMBL" id="KAH0536939.1"/>
    </source>
</evidence>
<dbReference type="SMART" id="SM00248">
    <property type="entry name" value="ANK"/>
    <property type="match status" value="4"/>
</dbReference>
<dbReference type="OrthoDB" id="4772757at2759"/>
<sequence>MKLEFDFESSSALHLASSKGEKELVKLLLDCEADVNKVDGRKWVALHCAAGSGHDAVVKLLLQNGADIEKDYGRGTPLTSAIESGYEAAIKLPLARSAKVNYNYAPDALDAAVTSCRERTRGGSAAAAREGGRRERGDWQWMDAAVTSCREWTRGSGAASAWEGADVNAKNRDGKTVRHLAAREGHETVVRLLFEKGPT</sequence>
<dbReference type="PROSITE" id="PS50088">
    <property type="entry name" value="ANK_REPEAT"/>
    <property type="match status" value="3"/>
</dbReference>
<evidence type="ECO:0000256" key="1">
    <source>
        <dbReference type="ARBA" id="ARBA00022737"/>
    </source>
</evidence>
<keyword evidence="2 3" id="KW-0040">ANK repeat</keyword>